<dbReference type="RefSeq" id="XP_027352623.1">
    <property type="nucleotide sequence ID" value="XM_027496822.1"/>
</dbReference>
<protein>
    <submittedName>
        <fullName evidence="13">Beta-amyrin 28-monooxygenase-like</fullName>
    </submittedName>
</protein>
<keyword evidence="8 9" id="KW-0408">Iron</keyword>
<feature type="transmembrane region" description="Helical" evidence="11">
    <location>
        <begin position="6"/>
        <end position="25"/>
    </location>
</feature>
<organism evidence="12 13">
    <name type="scientific">Abrus precatorius</name>
    <name type="common">Indian licorice</name>
    <name type="synonym">Glycine abrus</name>
    <dbReference type="NCBI Taxonomy" id="3816"/>
    <lineage>
        <taxon>Eukaryota</taxon>
        <taxon>Viridiplantae</taxon>
        <taxon>Streptophyta</taxon>
        <taxon>Embryophyta</taxon>
        <taxon>Tracheophyta</taxon>
        <taxon>Spermatophyta</taxon>
        <taxon>Magnoliopsida</taxon>
        <taxon>eudicotyledons</taxon>
        <taxon>Gunneridae</taxon>
        <taxon>Pentapetalae</taxon>
        <taxon>rosids</taxon>
        <taxon>fabids</taxon>
        <taxon>Fabales</taxon>
        <taxon>Fabaceae</taxon>
        <taxon>Papilionoideae</taxon>
        <taxon>50 kb inversion clade</taxon>
        <taxon>NPAAA clade</taxon>
        <taxon>indigoferoid/millettioid clade</taxon>
        <taxon>Abreae</taxon>
        <taxon>Abrus</taxon>
    </lineage>
</organism>
<evidence type="ECO:0000256" key="6">
    <source>
        <dbReference type="ARBA" id="ARBA00022989"/>
    </source>
</evidence>
<evidence type="ECO:0000256" key="11">
    <source>
        <dbReference type="SAM" id="Phobius"/>
    </source>
</evidence>
<comment type="similarity">
    <text evidence="3 10">Belongs to the cytochrome P450 family.</text>
</comment>
<evidence type="ECO:0000256" key="5">
    <source>
        <dbReference type="ARBA" id="ARBA00022723"/>
    </source>
</evidence>
<dbReference type="GO" id="GO:0005506">
    <property type="term" value="F:iron ion binding"/>
    <property type="evidence" value="ECO:0007669"/>
    <property type="project" value="InterPro"/>
</dbReference>
<dbReference type="Gene3D" id="1.10.630.10">
    <property type="entry name" value="Cytochrome P450"/>
    <property type="match status" value="1"/>
</dbReference>
<reference evidence="12" key="1">
    <citation type="journal article" date="2019" name="Toxins">
        <title>Detection of Abrin-Like and Prepropulchellin-Like Toxin Genes and Transcripts Using Whole Genome Sequencing and Full-Length Transcript Sequencing of Abrus precatorius.</title>
        <authorList>
            <person name="Hovde B.T."/>
            <person name="Daligault H.E."/>
            <person name="Hanschen E.R."/>
            <person name="Kunde Y.A."/>
            <person name="Johnson M.B."/>
            <person name="Starkenburg S.R."/>
            <person name="Johnson S.L."/>
        </authorList>
    </citation>
    <scope>NUCLEOTIDE SEQUENCE [LARGE SCALE GENOMIC DNA]</scope>
</reference>
<dbReference type="InterPro" id="IPR036396">
    <property type="entry name" value="Cyt_P450_sf"/>
</dbReference>
<dbReference type="InterPro" id="IPR001128">
    <property type="entry name" value="Cyt_P450"/>
</dbReference>
<dbReference type="CDD" id="cd11043">
    <property type="entry name" value="CYP90-like"/>
    <property type="match status" value="1"/>
</dbReference>
<evidence type="ECO:0000256" key="9">
    <source>
        <dbReference type="PIRSR" id="PIRSR602401-1"/>
    </source>
</evidence>
<comment type="subcellular location">
    <subcellularLocation>
        <location evidence="2">Membrane</location>
        <topology evidence="2">Single-pass membrane protein</topology>
    </subcellularLocation>
</comment>
<dbReference type="PROSITE" id="PS00086">
    <property type="entry name" value="CYTOCHROME_P450"/>
    <property type="match status" value="1"/>
</dbReference>
<dbReference type="GO" id="GO:0020037">
    <property type="term" value="F:heme binding"/>
    <property type="evidence" value="ECO:0007669"/>
    <property type="project" value="InterPro"/>
</dbReference>
<comment type="cofactor">
    <cofactor evidence="1 9">
        <name>heme</name>
        <dbReference type="ChEBI" id="CHEBI:30413"/>
    </cofactor>
</comment>
<keyword evidence="5 9" id="KW-0479">Metal-binding</keyword>
<dbReference type="Pfam" id="PF00067">
    <property type="entry name" value="p450"/>
    <property type="match status" value="1"/>
</dbReference>
<dbReference type="OrthoDB" id="1372046at2759"/>
<dbReference type="GO" id="GO:0016020">
    <property type="term" value="C:membrane"/>
    <property type="evidence" value="ECO:0007669"/>
    <property type="project" value="UniProtKB-SubCell"/>
</dbReference>
<evidence type="ECO:0000256" key="2">
    <source>
        <dbReference type="ARBA" id="ARBA00004167"/>
    </source>
</evidence>
<dbReference type="PANTHER" id="PTHR24286">
    <property type="entry name" value="CYTOCHROME P450 26"/>
    <property type="match status" value="1"/>
</dbReference>
<dbReference type="Proteomes" id="UP000694853">
    <property type="component" value="Unplaced"/>
</dbReference>
<evidence type="ECO:0000313" key="12">
    <source>
        <dbReference type="Proteomes" id="UP000694853"/>
    </source>
</evidence>
<proteinExistence type="inferred from homology"/>
<keyword evidence="7 10" id="KW-0560">Oxidoreductase</keyword>
<evidence type="ECO:0000313" key="13">
    <source>
        <dbReference type="RefSeq" id="XP_027352623.1"/>
    </source>
</evidence>
<dbReference type="GO" id="GO:0016125">
    <property type="term" value="P:sterol metabolic process"/>
    <property type="evidence" value="ECO:0007669"/>
    <property type="project" value="TreeGrafter"/>
</dbReference>
<keyword evidence="6 11" id="KW-1133">Transmembrane helix</keyword>
<accession>A0A8B8LBH8</accession>
<gene>
    <name evidence="13" type="primary">LOC113863293</name>
</gene>
<keyword evidence="10" id="KW-0503">Monooxygenase</keyword>
<dbReference type="GO" id="GO:0004497">
    <property type="term" value="F:monooxygenase activity"/>
    <property type="evidence" value="ECO:0007669"/>
    <property type="project" value="UniProtKB-KW"/>
</dbReference>
<reference evidence="13" key="2">
    <citation type="submission" date="2025-08" db="UniProtKB">
        <authorList>
            <consortium name="RefSeq"/>
        </authorList>
    </citation>
    <scope>IDENTIFICATION</scope>
    <source>
        <tissue evidence="13">Young leaves</tissue>
    </source>
</reference>
<dbReference type="InterPro" id="IPR017972">
    <property type="entry name" value="Cyt_P450_CS"/>
</dbReference>
<dbReference type="AlphaFoldDB" id="A0A8B8LBH8"/>
<keyword evidence="4 11" id="KW-0812">Transmembrane</keyword>
<dbReference type="KEGG" id="aprc:113863293"/>
<evidence type="ECO:0000256" key="7">
    <source>
        <dbReference type="ARBA" id="ARBA00023002"/>
    </source>
</evidence>
<dbReference type="PRINTS" id="PR00463">
    <property type="entry name" value="EP450I"/>
</dbReference>
<feature type="binding site" description="axial binding residue" evidence="9">
    <location>
        <position position="427"/>
    </location>
    <ligand>
        <name>heme</name>
        <dbReference type="ChEBI" id="CHEBI:30413"/>
    </ligand>
    <ligandPart>
        <name>Fe</name>
        <dbReference type="ChEBI" id="CHEBI:18248"/>
    </ligandPart>
</feature>
<dbReference type="PANTHER" id="PTHR24286:SF381">
    <property type="entry name" value="BETA-AMYRIN 28-OXIDASE"/>
    <property type="match status" value="1"/>
</dbReference>
<evidence type="ECO:0000256" key="4">
    <source>
        <dbReference type="ARBA" id="ARBA00022692"/>
    </source>
</evidence>
<dbReference type="SUPFAM" id="SSF48264">
    <property type="entry name" value="Cytochrome P450"/>
    <property type="match status" value="1"/>
</dbReference>
<dbReference type="FunFam" id="1.10.630.10:FF:000022">
    <property type="entry name" value="Taxadiene 5-alpha hydroxylase"/>
    <property type="match status" value="1"/>
</dbReference>
<evidence type="ECO:0000256" key="10">
    <source>
        <dbReference type="RuleBase" id="RU000461"/>
    </source>
</evidence>
<evidence type="ECO:0000256" key="1">
    <source>
        <dbReference type="ARBA" id="ARBA00001971"/>
    </source>
</evidence>
<evidence type="ECO:0000256" key="3">
    <source>
        <dbReference type="ARBA" id="ARBA00010617"/>
    </source>
</evidence>
<dbReference type="GeneID" id="113863293"/>
<keyword evidence="9 10" id="KW-0349">Heme</keyword>
<dbReference type="PRINTS" id="PR00385">
    <property type="entry name" value="P450"/>
</dbReference>
<keyword evidence="12" id="KW-1185">Reference proteome</keyword>
<dbReference type="GO" id="GO:0016705">
    <property type="term" value="F:oxidoreductase activity, acting on paired donors, with incorporation or reduction of molecular oxygen"/>
    <property type="evidence" value="ECO:0007669"/>
    <property type="project" value="InterPro"/>
</dbReference>
<name>A0A8B8LBH8_ABRPR</name>
<sequence>MEQLDLSLLLLFVSLIIIPVFILFYKHVSPFMAPDLPPGKMGYPVIGESLEYLSSGWKGKPEKFIYEHMEKYSSKVFKTSLFRECVVMLCGAECNKFLFTNDNKLVVQWWPRGVNKLFPTTTQSNPNVEAKRLRTMLPQYLGPQSLRCYIGIMDSLAREHFTAHWENHDEVTVYPLAKRYTFWVACRLFMNLDDEEYLEKLAEPFDRLGKGIMTIPIDLPGTQFSKAVKASKFLKEELIRIVDKRKADLANGKAEDINDLLSHTLKLRDENGEFLTSHYIADKIMGLMIGGHDTGSSACASIVRFLAELPEIYQNVYNEQMEIVKSKPPGELLNWNDLDKMKYSWNVVCEIMRLSPPVQGSFREVINDFIFKGFKIPKGWKVYWSACSTHKNPEYFPDPEKFDPSRFAGSGPAPYTYIPFGGGPRICPGKEFARVELLVFIHNIVKRFKWEKVFPEEGVVLDPMPIPAKGLPIRLYPHKA</sequence>
<keyword evidence="11" id="KW-0472">Membrane</keyword>
<evidence type="ECO:0000256" key="8">
    <source>
        <dbReference type="ARBA" id="ARBA00023004"/>
    </source>
</evidence>
<dbReference type="InterPro" id="IPR002401">
    <property type="entry name" value="Cyt_P450_E_grp-I"/>
</dbReference>